<protein>
    <submittedName>
        <fullName evidence="1">Uncharacterized protein</fullName>
    </submittedName>
</protein>
<evidence type="ECO:0000313" key="1">
    <source>
        <dbReference type="EMBL" id="KAK3804148.1"/>
    </source>
</evidence>
<organism evidence="1 2">
    <name type="scientific">Elysia crispata</name>
    <name type="common">lettuce slug</name>
    <dbReference type="NCBI Taxonomy" id="231223"/>
    <lineage>
        <taxon>Eukaryota</taxon>
        <taxon>Metazoa</taxon>
        <taxon>Spiralia</taxon>
        <taxon>Lophotrochozoa</taxon>
        <taxon>Mollusca</taxon>
        <taxon>Gastropoda</taxon>
        <taxon>Heterobranchia</taxon>
        <taxon>Euthyneura</taxon>
        <taxon>Panpulmonata</taxon>
        <taxon>Sacoglossa</taxon>
        <taxon>Placobranchoidea</taxon>
        <taxon>Plakobranchidae</taxon>
        <taxon>Elysia</taxon>
    </lineage>
</organism>
<proteinExistence type="predicted"/>
<dbReference type="EMBL" id="JAWDGP010000039">
    <property type="protein sequence ID" value="KAK3804148.1"/>
    <property type="molecule type" value="Genomic_DNA"/>
</dbReference>
<reference evidence="1" key="1">
    <citation type="journal article" date="2023" name="G3 (Bethesda)">
        <title>A reference genome for the long-term kleptoplast-retaining sea slug Elysia crispata morphotype clarki.</title>
        <authorList>
            <person name="Eastman K.E."/>
            <person name="Pendleton A.L."/>
            <person name="Shaikh M.A."/>
            <person name="Suttiyut T."/>
            <person name="Ogas R."/>
            <person name="Tomko P."/>
            <person name="Gavelis G."/>
            <person name="Widhalm J.R."/>
            <person name="Wisecaver J.H."/>
        </authorList>
    </citation>
    <scope>NUCLEOTIDE SEQUENCE</scope>
    <source>
        <strain evidence="1">ECLA1</strain>
    </source>
</reference>
<dbReference type="AlphaFoldDB" id="A0AAE1EGD8"/>
<accession>A0AAE1EGD8</accession>
<keyword evidence="2" id="KW-1185">Reference proteome</keyword>
<gene>
    <name evidence="1" type="ORF">RRG08_047616</name>
</gene>
<sequence>MSSATLNSPDTQVCRAKYVVCWTGIIRLPVITEGDAEELLINSDQWSVSRAVCPPIVQVSLADAGPLFVAECHHSLIDSNPNAVEEIGEKEAMKSTSSDAVIVLRSETQKQIAEENCITNPKNTLQHTSLAMTSEDFWVIKNQKAGDNKTSSASYRPTDKLRGREFLL</sequence>
<comment type="caution">
    <text evidence="1">The sequence shown here is derived from an EMBL/GenBank/DDBJ whole genome shotgun (WGS) entry which is preliminary data.</text>
</comment>
<evidence type="ECO:0000313" key="2">
    <source>
        <dbReference type="Proteomes" id="UP001283361"/>
    </source>
</evidence>
<dbReference type="Proteomes" id="UP001283361">
    <property type="component" value="Unassembled WGS sequence"/>
</dbReference>
<name>A0AAE1EGD8_9GAST</name>